<comment type="caution">
    <text evidence="4">The sequence shown here is derived from an EMBL/GenBank/DDBJ whole genome shotgun (WGS) entry which is preliminary data.</text>
</comment>
<dbReference type="PANTHER" id="PTHR35861">
    <property type="match status" value="1"/>
</dbReference>
<dbReference type="RefSeq" id="WP_350791308.1">
    <property type="nucleotide sequence ID" value="NZ_JBEPEK010000730.1"/>
</dbReference>
<sequence>MTTSTPYPGVYVQEIASGVRTITGVATSITAFLGKTRRGPVDRATVVNGFADYQRIFGGLSPDSTVSSAVRDFFANGGGQALVVRVAPGAVKATLARLTRPAATPVGKATAAETAADTGTDLVLVAAEPGSWANQLTAAVVYDTTMDLTEVATRLGTTADTLFNLVVTDGGTGQQETIRNVTVTGSARRLDDVLQAESRLVRVPDTPGLPAQRPKETTAGQPLAVAEADAGTDGGDLTEDDYTAPALQATHGGLYALDQADLFNLLCIPPPVAGGDTPPGVYQAALAYCVRRRAVLIVDPPGGMTVATAATALSGLRLTGPDARNAALYYPRLLQSDPAAGGRLGTFPACGVIAGVIARTDASRGVWKAPAGLDAALTGTADLAVGLTDAETGELNPLGVNCLRSFPGAGLVVWGARTLRGADQLADEYKYLPVRRLALHIEESLYRGTQWAVFEPNDEPLWAQIRLNLGAFMQGLFRQGAFQGTTARDAYFVKCDRETTTADDVNLGRVNIVVGFAPLRPAEFVILQIQQIAQA</sequence>
<dbReference type="InterPro" id="IPR035089">
    <property type="entry name" value="Phage_sheath_subtilisin"/>
</dbReference>
<evidence type="ECO:0000256" key="1">
    <source>
        <dbReference type="ARBA" id="ARBA00008005"/>
    </source>
</evidence>
<protein>
    <submittedName>
        <fullName evidence="4">Phage tail sheath subtilisin-like domain-containing protein</fullName>
    </submittedName>
</protein>
<accession>A0ABV1XDK6</accession>
<dbReference type="Pfam" id="PF04984">
    <property type="entry name" value="Phage_sheath_1"/>
    <property type="match status" value="1"/>
</dbReference>
<keyword evidence="5" id="KW-1185">Reference proteome</keyword>
<dbReference type="InterPro" id="IPR020287">
    <property type="entry name" value="Tail_sheath_C"/>
</dbReference>
<reference evidence="4 5" key="1">
    <citation type="submission" date="2024-06" db="EMBL/GenBank/DDBJ databases">
        <title>The Natural Products Discovery Center: Release of the First 8490 Sequenced Strains for Exploring Actinobacteria Biosynthetic Diversity.</title>
        <authorList>
            <person name="Kalkreuter E."/>
            <person name="Kautsar S.A."/>
            <person name="Yang D."/>
            <person name="Bader C.D."/>
            <person name="Teijaro C.N."/>
            <person name="Fluegel L."/>
            <person name="Davis C.M."/>
            <person name="Simpson J.R."/>
            <person name="Lauterbach L."/>
            <person name="Steele A.D."/>
            <person name="Gui C."/>
            <person name="Meng S."/>
            <person name="Li G."/>
            <person name="Viehrig K."/>
            <person name="Ye F."/>
            <person name="Su P."/>
            <person name="Kiefer A.F."/>
            <person name="Nichols A."/>
            <person name="Cepeda A.J."/>
            <person name="Yan W."/>
            <person name="Fan B."/>
            <person name="Jiang Y."/>
            <person name="Adhikari A."/>
            <person name="Zheng C.-J."/>
            <person name="Schuster L."/>
            <person name="Cowan T.M."/>
            <person name="Smanski M.J."/>
            <person name="Chevrette M.G."/>
            <person name="De Carvalho L.P.S."/>
            <person name="Shen B."/>
        </authorList>
    </citation>
    <scope>NUCLEOTIDE SEQUENCE [LARGE SCALE GENOMIC DNA]</scope>
    <source>
        <strain evidence="4 5">NPDC000234</strain>
    </source>
</reference>
<dbReference type="Proteomes" id="UP001474181">
    <property type="component" value="Unassembled WGS sequence"/>
</dbReference>
<evidence type="ECO:0000259" key="3">
    <source>
        <dbReference type="Pfam" id="PF17482"/>
    </source>
</evidence>
<dbReference type="InterPro" id="IPR052042">
    <property type="entry name" value="Tail_sheath_structural"/>
</dbReference>
<name>A0ABV1XDK6_9ACTN</name>
<dbReference type="PANTHER" id="PTHR35861:SF1">
    <property type="entry name" value="PHAGE TAIL SHEATH PROTEIN"/>
    <property type="match status" value="1"/>
</dbReference>
<feature type="domain" description="Tail sheath protein subtilisin-like" evidence="2">
    <location>
        <begin position="279"/>
        <end position="419"/>
    </location>
</feature>
<proteinExistence type="inferred from homology"/>
<dbReference type="Pfam" id="PF17482">
    <property type="entry name" value="Phage_sheath_1C"/>
    <property type="match status" value="1"/>
</dbReference>
<evidence type="ECO:0000313" key="5">
    <source>
        <dbReference type="Proteomes" id="UP001474181"/>
    </source>
</evidence>
<comment type="similarity">
    <text evidence="1">Belongs to the myoviridae tail sheath protein family.</text>
</comment>
<organism evidence="4 5">
    <name type="scientific">Streptomyces hyaluromycini</name>
    <dbReference type="NCBI Taxonomy" id="1377993"/>
    <lineage>
        <taxon>Bacteria</taxon>
        <taxon>Bacillati</taxon>
        <taxon>Actinomycetota</taxon>
        <taxon>Actinomycetes</taxon>
        <taxon>Kitasatosporales</taxon>
        <taxon>Streptomycetaceae</taxon>
        <taxon>Streptomyces</taxon>
    </lineage>
</organism>
<dbReference type="Gene3D" id="3.40.50.11780">
    <property type="match status" value="2"/>
</dbReference>
<evidence type="ECO:0000313" key="4">
    <source>
        <dbReference type="EMBL" id="MER7187120.1"/>
    </source>
</evidence>
<evidence type="ECO:0000259" key="2">
    <source>
        <dbReference type="Pfam" id="PF04984"/>
    </source>
</evidence>
<gene>
    <name evidence="4" type="ORF">ABT404_47985</name>
</gene>
<dbReference type="EMBL" id="JBEPEK010000730">
    <property type="protein sequence ID" value="MER7187120.1"/>
    <property type="molecule type" value="Genomic_DNA"/>
</dbReference>
<feature type="domain" description="Tail sheath protein C-terminal" evidence="3">
    <location>
        <begin position="428"/>
        <end position="531"/>
    </location>
</feature>